<name>A0A1C0U739_9GAMM</name>
<organism evidence="1 2">
    <name type="scientific">Photorhabdus australis subsp. thailandensis</name>
    <dbReference type="NCBI Taxonomy" id="2805096"/>
    <lineage>
        <taxon>Bacteria</taxon>
        <taxon>Pseudomonadati</taxon>
        <taxon>Pseudomonadota</taxon>
        <taxon>Gammaproteobacteria</taxon>
        <taxon>Enterobacterales</taxon>
        <taxon>Morganellaceae</taxon>
        <taxon>Photorhabdus</taxon>
    </lineage>
</organism>
<sequence length="71" mass="8284">MTLQRNLFSHINSSDNFPNNHNCSSSMAKNVATDYSFQLITENISVVKTPYPPVLQTRRKQYRYRESLSIM</sequence>
<reference evidence="1 2" key="1">
    <citation type="submission" date="2015-12" db="EMBL/GenBank/DDBJ databases">
        <title>Genome comparisons provide insights into the role of secondary metabolites in the pathogenic phase of the Photorhabdus life cycle.</title>
        <authorList>
            <person name="Tobias N.J."/>
            <person name="Mishra B."/>
            <person name="Gupta D.K."/>
            <person name="Thines M."/>
            <person name="Stinear T.P."/>
            <person name="Bode H.B."/>
        </authorList>
    </citation>
    <scope>NUCLEOTIDE SEQUENCE [LARGE SCALE GENOMIC DNA]</scope>
    <source>
        <strain evidence="1 2">PB68.1</strain>
    </source>
</reference>
<gene>
    <name evidence="1" type="ORF">Ppb6_01105</name>
</gene>
<dbReference type="EMBL" id="LOMY01000034">
    <property type="protein sequence ID" value="OCQ53703.1"/>
    <property type="molecule type" value="Genomic_DNA"/>
</dbReference>
<proteinExistence type="predicted"/>
<evidence type="ECO:0000313" key="2">
    <source>
        <dbReference type="Proteomes" id="UP000093476"/>
    </source>
</evidence>
<evidence type="ECO:0000313" key="1">
    <source>
        <dbReference type="EMBL" id="OCQ53703.1"/>
    </source>
</evidence>
<dbReference type="Proteomes" id="UP000093476">
    <property type="component" value="Unassembled WGS sequence"/>
</dbReference>
<dbReference type="AlphaFoldDB" id="A0A1C0U739"/>
<comment type="caution">
    <text evidence="1">The sequence shown here is derived from an EMBL/GenBank/DDBJ whole genome shotgun (WGS) entry which is preliminary data.</text>
</comment>
<keyword evidence="2" id="KW-1185">Reference proteome</keyword>
<protein>
    <submittedName>
        <fullName evidence="1">Uncharacterized protein</fullName>
    </submittedName>
</protein>
<accession>A0A1C0U739</accession>